<comment type="caution">
    <text evidence="3">The sequence shown here is derived from an EMBL/GenBank/DDBJ whole genome shotgun (WGS) entry which is preliminary data.</text>
</comment>
<feature type="region of interest" description="Disordered" evidence="1">
    <location>
        <begin position="156"/>
        <end position="201"/>
    </location>
</feature>
<reference evidence="3 4" key="1">
    <citation type="submission" date="2024-09" db="EMBL/GenBank/DDBJ databases">
        <title>Rethinking Asexuality: The Enigmatic Case of Functional Sexual Genes in Lepraria (Stereocaulaceae).</title>
        <authorList>
            <person name="Doellman M."/>
            <person name="Sun Y."/>
            <person name="Barcenas-Pena A."/>
            <person name="Lumbsch H.T."/>
            <person name="Grewe F."/>
        </authorList>
    </citation>
    <scope>NUCLEOTIDE SEQUENCE [LARGE SCALE GENOMIC DNA]</scope>
    <source>
        <strain evidence="3 4">Mercado 3170</strain>
    </source>
</reference>
<dbReference type="InterPro" id="IPR013096">
    <property type="entry name" value="Cupin_2"/>
</dbReference>
<dbReference type="SUPFAM" id="SSF51182">
    <property type="entry name" value="RmlC-like cupins"/>
    <property type="match status" value="1"/>
</dbReference>
<evidence type="ECO:0000256" key="1">
    <source>
        <dbReference type="SAM" id="MobiDB-lite"/>
    </source>
</evidence>
<dbReference type="PANTHER" id="PTHR43346">
    <property type="entry name" value="LIGAND BINDING DOMAIN PROTEIN, PUTATIVE (AFU_ORTHOLOGUE AFUA_6G14370)-RELATED"/>
    <property type="match status" value="1"/>
</dbReference>
<dbReference type="EMBL" id="JBEFKJ010000013">
    <property type="protein sequence ID" value="KAL2042757.1"/>
    <property type="molecule type" value="Genomic_DNA"/>
</dbReference>
<organism evidence="3 4">
    <name type="scientific">Stereocaulon virgatum</name>
    <dbReference type="NCBI Taxonomy" id="373712"/>
    <lineage>
        <taxon>Eukaryota</taxon>
        <taxon>Fungi</taxon>
        <taxon>Dikarya</taxon>
        <taxon>Ascomycota</taxon>
        <taxon>Pezizomycotina</taxon>
        <taxon>Lecanoromycetes</taxon>
        <taxon>OSLEUM clade</taxon>
        <taxon>Lecanoromycetidae</taxon>
        <taxon>Lecanorales</taxon>
        <taxon>Lecanorineae</taxon>
        <taxon>Stereocaulaceae</taxon>
        <taxon>Stereocaulon</taxon>
    </lineage>
</organism>
<dbReference type="InterPro" id="IPR052538">
    <property type="entry name" value="Flavonoid_dioxygenase-like"/>
</dbReference>
<dbReference type="Gene3D" id="2.60.120.10">
    <property type="entry name" value="Jelly Rolls"/>
    <property type="match status" value="1"/>
</dbReference>
<dbReference type="InterPro" id="IPR014710">
    <property type="entry name" value="RmlC-like_jellyroll"/>
</dbReference>
<dbReference type="PANTHER" id="PTHR43346:SF1">
    <property type="entry name" value="QUERCETIN 2,3-DIOXYGENASE-RELATED"/>
    <property type="match status" value="1"/>
</dbReference>
<dbReference type="InterPro" id="IPR011051">
    <property type="entry name" value="RmlC_Cupin_sf"/>
</dbReference>
<feature type="compositionally biased region" description="Basic and acidic residues" evidence="1">
    <location>
        <begin position="175"/>
        <end position="191"/>
    </location>
</feature>
<name>A0ABR4AA49_9LECA</name>
<proteinExistence type="predicted"/>
<gene>
    <name evidence="3" type="ORF">N7G274_004516</name>
</gene>
<feature type="domain" description="Cupin type-2" evidence="2">
    <location>
        <begin position="82"/>
        <end position="150"/>
    </location>
</feature>
<keyword evidence="4" id="KW-1185">Reference proteome</keyword>
<accession>A0ABR4AA49</accession>
<evidence type="ECO:0000313" key="3">
    <source>
        <dbReference type="EMBL" id="KAL2042757.1"/>
    </source>
</evidence>
<protein>
    <recommendedName>
        <fullName evidence="2">Cupin type-2 domain-containing protein</fullName>
    </recommendedName>
</protein>
<dbReference type="CDD" id="cd02223">
    <property type="entry name" value="cupin_Bh2720-like"/>
    <property type="match status" value="1"/>
</dbReference>
<sequence length="201" mass="21992">MLKAILPRTLPRLTSRPLISISLTSQRLLSQSPTRYGKDPKMSTGPPKHEMVYFPGMTTSLPSSSGEFRRVLWTGLYSQVVLMTVPVGGDIGDEVHTVDQALTFTSGQGKATINGKDQNVKAGDLMVVPAGTQHQFVNTGPTPLILYTIYSPAEHNPQTVHKTKEEGDEEEENGKDEAPEWSRKPKAENEKAGLVNTSGKY</sequence>
<evidence type="ECO:0000259" key="2">
    <source>
        <dbReference type="Pfam" id="PF07883"/>
    </source>
</evidence>
<evidence type="ECO:0000313" key="4">
    <source>
        <dbReference type="Proteomes" id="UP001590950"/>
    </source>
</evidence>
<dbReference type="Proteomes" id="UP001590950">
    <property type="component" value="Unassembled WGS sequence"/>
</dbReference>
<dbReference type="Pfam" id="PF07883">
    <property type="entry name" value="Cupin_2"/>
    <property type="match status" value="1"/>
</dbReference>